<protein>
    <submittedName>
        <fullName evidence="1">Uncharacterized protein</fullName>
    </submittedName>
</protein>
<evidence type="ECO:0000313" key="2">
    <source>
        <dbReference type="Proteomes" id="UP000032266"/>
    </source>
</evidence>
<name>A0A0C5VC01_9GAMM</name>
<dbReference type="RefSeq" id="WP_044618783.1">
    <property type="nucleotide sequence ID" value="NZ_CP007142.1"/>
</dbReference>
<reference evidence="1 2" key="1">
    <citation type="submission" date="2014-01" db="EMBL/GenBank/DDBJ databases">
        <title>Full genme sequencing of cellulolytic bacterium Gynuella sunshinyii YC6258T gen. nov., sp. nov.</title>
        <authorList>
            <person name="Khan H."/>
            <person name="Chung E.J."/>
            <person name="Chung Y.R."/>
        </authorList>
    </citation>
    <scope>NUCLEOTIDE SEQUENCE [LARGE SCALE GENOMIC DNA]</scope>
    <source>
        <strain evidence="1 2">YC6258</strain>
    </source>
</reference>
<keyword evidence="2" id="KW-1185">Reference proteome</keyword>
<accession>A0A0C5VC01</accession>
<dbReference type="OrthoDB" id="6078616at2"/>
<dbReference type="EMBL" id="CP007142">
    <property type="protein sequence ID" value="AJQ96880.1"/>
    <property type="molecule type" value="Genomic_DNA"/>
</dbReference>
<evidence type="ECO:0000313" key="1">
    <source>
        <dbReference type="EMBL" id="AJQ96880.1"/>
    </source>
</evidence>
<proteinExistence type="predicted"/>
<dbReference type="KEGG" id="gsn:YC6258_04848"/>
<gene>
    <name evidence="1" type="ORF">YC6258_04848</name>
</gene>
<sequence length="66" mass="7331">MNESGKVVSIAEYYPERALEHLNRLTGLEFSSYPESLAVDSLEPLPVDGIPVLKQVVQLGNRFRAS</sequence>
<organism evidence="1 2">
    <name type="scientific">Gynuella sunshinyii YC6258</name>
    <dbReference type="NCBI Taxonomy" id="1445510"/>
    <lineage>
        <taxon>Bacteria</taxon>
        <taxon>Pseudomonadati</taxon>
        <taxon>Pseudomonadota</taxon>
        <taxon>Gammaproteobacteria</taxon>
        <taxon>Oceanospirillales</taxon>
        <taxon>Saccharospirillaceae</taxon>
        <taxon>Gynuella</taxon>
    </lineage>
</organism>
<dbReference type="Proteomes" id="UP000032266">
    <property type="component" value="Chromosome"/>
</dbReference>
<dbReference type="HOGENOM" id="CLU_205855_0_0_6"/>
<dbReference type="AlphaFoldDB" id="A0A0C5VC01"/>